<evidence type="ECO:0000256" key="6">
    <source>
        <dbReference type="ARBA" id="ARBA00012404"/>
    </source>
</evidence>
<dbReference type="GO" id="GO:0004664">
    <property type="term" value="F:prephenate dehydratase activity"/>
    <property type="evidence" value="ECO:0007669"/>
    <property type="project" value="UniProtKB-EC"/>
</dbReference>
<dbReference type="CDD" id="cd13630">
    <property type="entry name" value="PBP2_PDT_1"/>
    <property type="match status" value="1"/>
</dbReference>
<comment type="catalytic activity">
    <reaction evidence="1">
        <text>chorismate = prephenate</text>
        <dbReference type="Rhea" id="RHEA:13897"/>
        <dbReference type="ChEBI" id="CHEBI:29748"/>
        <dbReference type="ChEBI" id="CHEBI:29934"/>
        <dbReference type="EC" id="5.4.99.5"/>
    </reaction>
</comment>
<dbReference type="InterPro" id="IPR010957">
    <property type="entry name" value="G/b/e-P-prot_chorismate_mutase"/>
</dbReference>
<dbReference type="InterPro" id="IPR001086">
    <property type="entry name" value="Preph_deHydtase"/>
</dbReference>
<dbReference type="InterPro" id="IPR018528">
    <property type="entry name" value="Preph_deHydtase_CS"/>
</dbReference>
<dbReference type="SMART" id="SM00830">
    <property type="entry name" value="CM_2"/>
    <property type="match status" value="1"/>
</dbReference>
<dbReference type="AlphaFoldDB" id="A0A7Z7HS27"/>
<keyword evidence="11" id="KW-0057">Aromatic amino acid biosynthesis</keyword>
<feature type="site" description="Essential for prephenate dehydratase activity" evidence="19">
    <location>
        <position position="268"/>
    </location>
</feature>
<evidence type="ECO:0000259" key="21">
    <source>
        <dbReference type="PROSITE" id="PS51171"/>
    </source>
</evidence>
<feature type="domain" description="ACT" evidence="22">
    <location>
        <begin position="287"/>
        <end position="367"/>
    </location>
</feature>
<dbReference type="EMBL" id="LT837803">
    <property type="protein sequence ID" value="SMB28872.1"/>
    <property type="molecule type" value="Genomic_DNA"/>
</dbReference>
<dbReference type="GO" id="GO:0046417">
    <property type="term" value="P:chorismate metabolic process"/>
    <property type="evidence" value="ECO:0007669"/>
    <property type="project" value="InterPro"/>
</dbReference>
<comment type="pathway">
    <text evidence="4">Amino-acid biosynthesis; L-phenylalanine biosynthesis; phenylpyruvate from prephenate: step 1/1.</text>
</comment>
<dbReference type="InterPro" id="IPR045865">
    <property type="entry name" value="ACT-like_dom_sf"/>
</dbReference>
<comment type="pathway">
    <text evidence="5">Metabolic intermediate biosynthesis; prephenate biosynthesis; prephenate from chorismate: step 1/1.</text>
</comment>
<comment type="catalytic activity">
    <reaction evidence="18">
        <text>prephenate + H(+) = 3-phenylpyruvate + CO2 + H2O</text>
        <dbReference type="Rhea" id="RHEA:21648"/>
        <dbReference type="ChEBI" id="CHEBI:15377"/>
        <dbReference type="ChEBI" id="CHEBI:15378"/>
        <dbReference type="ChEBI" id="CHEBI:16526"/>
        <dbReference type="ChEBI" id="CHEBI:18005"/>
        <dbReference type="ChEBI" id="CHEBI:29934"/>
        <dbReference type="EC" id="4.2.1.51"/>
    </reaction>
</comment>
<evidence type="ECO:0000256" key="4">
    <source>
        <dbReference type="ARBA" id="ARBA00004741"/>
    </source>
</evidence>
<evidence type="ECO:0000256" key="2">
    <source>
        <dbReference type="ARBA" id="ARBA00002364"/>
    </source>
</evidence>
<dbReference type="FunFam" id="3.30.70.260:FF:000012">
    <property type="entry name" value="Prephenate dehydratase"/>
    <property type="match status" value="1"/>
</dbReference>
<evidence type="ECO:0000256" key="13">
    <source>
        <dbReference type="ARBA" id="ARBA00023235"/>
    </source>
</evidence>
<dbReference type="Gene3D" id="1.20.59.10">
    <property type="entry name" value="Chorismate mutase"/>
    <property type="match status" value="1"/>
</dbReference>
<comment type="function">
    <text evidence="2">Catalyzes the Claisen rearrangement of chorismate to prephenate and the decarboxylation/dehydration of prephenate to phenylpyruvate.</text>
</comment>
<feature type="domain" description="Chorismate mutase" evidence="20">
    <location>
        <begin position="10"/>
        <end position="97"/>
    </location>
</feature>
<gene>
    <name evidence="23" type="primary">pheA</name>
    <name evidence="23" type="ORF">SDENCHOL_20710</name>
</gene>
<dbReference type="Pfam" id="PF01842">
    <property type="entry name" value="ACT"/>
    <property type="match status" value="1"/>
</dbReference>
<proteinExistence type="predicted"/>
<dbReference type="PANTHER" id="PTHR21022">
    <property type="entry name" value="PREPHENATE DEHYDRATASE P PROTEIN"/>
    <property type="match status" value="1"/>
</dbReference>
<evidence type="ECO:0000256" key="18">
    <source>
        <dbReference type="ARBA" id="ARBA00047848"/>
    </source>
</evidence>
<keyword evidence="24" id="KW-1185">Reference proteome</keyword>
<dbReference type="PROSITE" id="PS51168">
    <property type="entry name" value="CHORISMATE_MUT_2"/>
    <property type="match status" value="1"/>
</dbReference>
<evidence type="ECO:0000259" key="20">
    <source>
        <dbReference type="PROSITE" id="PS51168"/>
    </source>
</evidence>
<reference evidence="23" key="1">
    <citation type="submission" date="2017-03" db="EMBL/GenBank/DDBJ databases">
        <authorList>
            <consortium name="AG Boll"/>
        </authorList>
    </citation>
    <scope>NUCLEOTIDE SEQUENCE [LARGE SCALE GENOMIC DNA]</scope>
    <source>
        <strain evidence="23">Chol</strain>
    </source>
</reference>
<accession>A0A7Z7HS27</accession>
<dbReference type="PROSITE" id="PS51171">
    <property type="entry name" value="PREPHENATE_DEHYDR_3"/>
    <property type="match status" value="1"/>
</dbReference>
<keyword evidence="14 23" id="KW-0456">Lyase</keyword>
<evidence type="ECO:0000256" key="5">
    <source>
        <dbReference type="ARBA" id="ARBA00004817"/>
    </source>
</evidence>
<name>A0A7Z7HS27_9PROT</name>
<evidence type="ECO:0000313" key="24">
    <source>
        <dbReference type="Proteomes" id="UP000242886"/>
    </source>
</evidence>
<organism evidence="23 24">
    <name type="scientific">Sterolibacterium denitrificans</name>
    <dbReference type="NCBI Taxonomy" id="157592"/>
    <lineage>
        <taxon>Bacteria</taxon>
        <taxon>Pseudomonadati</taxon>
        <taxon>Pseudomonadota</taxon>
        <taxon>Betaproteobacteria</taxon>
        <taxon>Nitrosomonadales</taxon>
        <taxon>Sterolibacteriaceae</taxon>
        <taxon>Sterolibacterium</taxon>
    </lineage>
</organism>
<dbReference type="InterPro" id="IPR002912">
    <property type="entry name" value="ACT_dom"/>
</dbReference>
<evidence type="ECO:0000259" key="22">
    <source>
        <dbReference type="PROSITE" id="PS51671"/>
    </source>
</evidence>
<dbReference type="EC" id="5.4.99.5" evidence="6"/>
<evidence type="ECO:0000256" key="16">
    <source>
        <dbReference type="ARBA" id="ARBA00031175"/>
    </source>
</evidence>
<dbReference type="PIRSF" id="PIRSF001500">
    <property type="entry name" value="Chor_mut_pdt_Ppr"/>
    <property type="match status" value="1"/>
</dbReference>
<evidence type="ECO:0000256" key="15">
    <source>
        <dbReference type="ARBA" id="ARBA00023268"/>
    </source>
</evidence>
<dbReference type="PROSITE" id="PS00857">
    <property type="entry name" value="PREPHENATE_DEHYDR_1"/>
    <property type="match status" value="1"/>
</dbReference>
<evidence type="ECO:0000256" key="8">
    <source>
        <dbReference type="ARBA" id="ARBA00014401"/>
    </source>
</evidence>
<dbReference type="GO" id="GO:0005737">
    <property type="term" value="C:cytoplasm"/>
    <property type="evidence" value="ECO:0007669"/>
    <property type="project" value="UniProtKB-SubCell"/>
</dbReference>
<evidence type="ECO:0000256" key="3">
    <source>
        <dbReference type="ARBA" id="ARBA00004496"/>
    </source>
</evidence>
<dbReference type="InterPro" id="IPR036263">
    <property type="entry name" value="Chorismate_II_sf"/>
</dbReference>
<dbReference type="InterPro" id="IPR008242">
    <property type="entry name" value="Chor_mutase/pphenate_deHydtase"/>
</dbReference>
<dbReference type="PROSITE" id="PS00858">
    <property type="entry name" value="PREPHENATE_DEHYDR_2"/>
    <property type="match status" value="1"/>
</dbReference>
<keyword evidence="15" id="KW-0511">Multifunctional enzyme</keyword>
<dbReference type="GO" id="GO:0004106">
    <property type="term" value="F:chorismate mutase activity"/>
    <property type="evidence" value="ECO:0007669"/>
    <property type="project" value="UniProtKB-EC"/>
</dbReference>
<evidence type="ECO:0000256" key="1">
    <source>
        <dbReference type="ARBA" id="ARBA00000824"/>
    </source>
</evidence>
<feature type="domain" description="Prephenate dehydratase" evidence="21">
    <location>
        <begin position="97"/>
        <end position="275"/>
    </location>
</feature>
<dbReference type="InterPro" id="IPR002701">
    <property type="entry name" value="CM_II_prokaryot"/>
</dbReference>
<dbReference type="NCBIfam" id="TIGR01807">
    <property type="entry name" value="CM_P2"/>
    <property type="match status" value="1"/>
</dbReference>
<dbReference type="Pfam" id="PF01817">
    <property type="entry name" value="CM_2"/>
    <property type="match status" value="1"/>
</dbReference>
<evidence type="ECO:0000256" key="19">
    <source>
        <dbReference type="PIRSR" id="PIRSR001500-2"/>
    </source>
</evidence>
<dbReference type="CDD" id="cd04905">
    <property type="entry name" value="ACT_CM-PDT"/>
    <property type="match status" value="1"/>
</dbReference>
<sequence>MNMTGADAASDEQSELLRLRAGIDRIDDEVLRLVSERARLAQRIGEIKQGTIYRPEREAQVLRRIVEANPGPLPDEAVQRITREIMSACLALEQPLLIAFLGPAGTFTEAAARKHFGASPVLDPCASIDDAFRAVEAGNVNYAVVPVENSTEGAVGRTLDLLLSSSVKVCGEVSLRVHQNLLCKAAALDSSKPPARIYSHAQSLAQCHEWLDRNLPQVPRIPVASNAEAARMAAEQPDTCAIAGETAAQRYGLNILAGNIEDEPNNTTRFLILGSHDAGPSGHDKTSLICSAQNRAGAMHHLLAPFAEHGISMTRLESRPARSLGGGQWAYVFYIDIEGHRQQPQLAAALQALDERAGFLKVLGSYPAAAM</sequence>
<dbReference type="GO" id="GO:0009094">
    <property type="term" value="P:L-phenylalanine biosynthetic process"/>
    <property type="evidence" value="ECO:0007669"/>
    <property type="project" value="UniProtKB-UniPathway"/>
</dbReference>
<dbReference type="UniPathway" id="UPA00121">
    <property type="reaction ID" value="UER00345"/>
</dbReference>
<evidence type="ECO:0000256" key="10">
    <source>
        <dbReference type="ARBA" id="ARBA00022605"/>
    </source>
</evidence>
<comment type="subcellular location">
    <subcellularLocation>
        <location evidence="3">Cytoplasm</location>
    </subcellularLocation>
</comment>
<dbReference type="Pfam" id="PF00800">
    <property type="entry name" value="PDT"/>
    <property type="match status" value="1"/>
</dbReference>
<evidence type="ECO:0000256" key="11">
    <source>
        <dbReference type="ARBA" id="ARBA00023141"/>
    </source>
</evidence>
<dbReference type="FunFam" id="3.40.190.10:FF:000029">
    <property type="entry name" value="Chorismate mutase/Prephenate dehydratase"/>
    <property type="match status" value="1"/>
</dbReference>
<dbReference type="Gene3D" id="3.30.70.260">
    <property type="match status" value="1"/>
</dbReference>
<evidence type="ECO:0000313" key="23">
    <source>
        <dbReference type="EMBL" id="SMB28872.1"/>
    </source>
</evidence>
<keyword evidence="12" id="KW-0584">Phenylalanine biosynthesis</keyword>
<dbReference type="SUPFAM" id="SSF55021">
    <property type="entry name" value="ACT-like"/>
    <property type="match status" value="1"/>
</dbReference>
<keyword evidence="13 23" id="KW-0413">Isomerase</keyword>
<dbReference type="PANTHER" id="PTHR21022:SF19">
    <property type="entry name" value="PREPHENATE DEHYDRATASE-RELATED"/>
    <property type="match status" value="1"/>
</dbReference>
<evidence type="ECO:0000256" key="9">
    <source>
        <dbReference type="ARBA" id="ARBA00022490"/>
    </source>
</evidence>
<evidence type="ECO:0000256" key="7">
    <source>
        <dbReference type="ARBA" id="ARBA00013147"/>
    </source>
</evidence>
<evidence type="ECO:0000256" key="14">
    <source>
        <dbReference type="ARBA" id="ARBA00023239"/>
    </source>
</evidence>
<keyword evidence="10" id="KW-0028">Amino-acid biosynthesis</keyword>
<dbReference type="SUPFAM" id="SSF48600">
    <property type="entry name" value="Chorismate mutase II"/>
    <property type="match status" value="1"/>
</dbReference>
<dbReference type="UniPathway" id="UPA00120">
    <property type="reaction ID" value="UER00203"/>
</dbReference>
<protein>
    <recommendedName>
        <fullName evidence="8">Bifunctional chorismate mutase/prephenate dehydratase</fullName>
        <ecNumber evidence="7">4.2.1.51</ecNumber>
        <ecNumber evidence="6">5.4.99.5</ecNumber>
    </recommendedName>
    <alternativeName>
        <fullName evidence="17">Chorismate mutase-prephenate dehydratase</fullName>
    </alternativeName>
    <alternativeName>
        <fullName evidence="16">p-protein</fullName>
    </alternativeName>
</protein>
<dbReference type="EC" id="4.2.1.51" evidence="7"/>
<dbReference type="NCBIfam" id="NF008865">
    <property type="entry name" value="PRK11898.1"/>
    <property type="match status" value="1"/>
</dbReference>
<evidence type="ECO:0000256" key="17">
    <source>
        <dbReference type="ARBA" id="ARBA00031520"/>
    </source>
</evidence>
<dbReference type="InterPro" id="IPR036979">
    <property type="entry name" value="CM_dom_sf"/>
</dbReference>
<dbReference type="Gene3D" id="3.40.190.10">
    <property type="entry name" value="Periplasmic binding protein-like II"/>
    <property type="match status" value="2"/>
</dbReference>
<dbReference type="Proteomes" id="UP000242886">
    <property type="component" value="Chromosome SDENCHOL"/>
</dbReference>
<dbReference type="PROSITE" id="PS51671">
    <property type="entry name" value="ACT"/>
    <property type="match status" value="1"/>
</dbReference>
<evidence type="ECO:0000256" key="12">
    <source>
        <dbReference type="ARBA" id="ARBA00023222"/>
    </source>
</evidence>
<dbReference type="SUPFAM" id="SSF53850">
    <property type="entry name" value="Periplasmic binding protein-like II"/>
    <property type="match status" value="1"/>
</dbReference>
<keyword evidence="9" id="KW-0963">Cytoplasm</keyword>